<dbReference type="PIRSF" id="PIRSF000126">
    <property type="entry name" value="11-beta-HSD1"/>
    <property type="match status" value="1"/>
</dbReference>
<dbReference type="GeneID" id="103182597"/>
<dbReference type="GO" id="GO:0016491">
    <property type="term" value="F:oxidoreductase activity"/>
    <property type="evidence" value="ECO:0007669"/>
    <property type="project" value="UniProtKB-KW"/>
</dbReference>
<dbReference type="PRINTS" id="PR00080">
    <property type="entry name" value="SDRFAMILY"/>
</dbReference>
<dbReference type="InterPro" id="IPR020904">
    <property type="entry name" value="Sc_DH/Rdtase_CS"/>
</dbReference>
<dbReference type="PRINTS" id="PR00081">
    <property type="entry name" value="GDHRDH"/>
</dbReference>
<dbReference type="RefSeq" id="XP_007897859.2">
    <property type="nucleotide sequence ID" value="XM_007899668.2"/>
</dbReference>
<comment type="subcellular location">
    <subcellularLocation>
        <location evidence="1">Mitochondrion</location>
    </subcellularLocation>
</comment>
<accession>K4GF47</accession>
<evidence type="ECO:0000256" key="5">
    <source>
        <dbReference type="ARBA" id="ARBA00038261"/>
    </source>
</evidence>
<protein>
    <submittedName>
        <fullName evidence="6">Hydroxysteroid dehydrogenase like 1</fullName>
    </submittedName>
</protein>
<dbReference type="PROSITE" id="PS00061">
    <property type="entry name" value="ADH_SHORT"/>
    <property type="match status" value="1"/>
</dbReference>
<dbReference type="PANTHER" id="PTHR44889:SF1">
    <property type="entry name" value="INACTIVE HYDROXYSTEROID DEHYDROGENASE-LIKE PROTEIN 1"/>
    <property type="match status" value="1"/>
</dbReference>
<dbReference type="RefSeq" id="XP_007897857.2">
    <property type="nucleotide sequence ID" value="XM_007899666.2"/>
</dbReference>
<dbReference type="RefSeq" id="NP_001279042.1">
    <property type="nucleotide sequence ID" value="NM_001292113.1"/>
</dbReference>
<dbReference type="Gene3D" id="3.40.50.720">
    <property type="entry name" value="NAD(P)-binding Rossmann-like Domain"/>
    <property type="match status" value="1"/>
</dbReference>
<dbReference type="EMBL" id="JX212716">
    <property type="protein sequence ID" value="AFM91030.1"/>
    <property type="molecule type" value="mRNA"/>
</dbReference>
<reference evidence="6" key="1">
    <citation type="journal article" date="2012" name="PLoS ONE">
        <title>Sequencing and Analysis of Full-Length cDNAs, 5'-ESTs and 3'-ESTs from a Cartilaginous Fish, the Elephant Shark (Callorhinchus milii).</title>
        <authorList>
            <person name="Tan Y.Y."/>
            <person name="Kodzius R."/>
            <person name="Tay B.H."/>
            <person name="Tay A."/>
            <person name="Brenner S."/>
            <person name="Venkatesh B."/>
        </authorList>
    </citation>
    <scope>NUCLEOTIDE SEQUENCE</scope>
    <source>
        <tissue evidence="6">Testis</tissue>
    </source>
</reference>
<sequence>MAAVDSFALLYRQITLISNSYFETLAFLGACYVTRTTINVVIDFYSLVRVHLIPHLSRRKDLIKCYGEWALVTGGTEGIGKAYAEELASQGINIILISHDYSKLEATAKRITEMFKVETITIETDFTKGQESYQPIKEVLKDKEIGILVNTANVVHKCPQPFLCLSKDQLCDILNVNIAAVNMMTHIVLPGMLKRQKGAIINISSGSYFIPTTHMAVYSSTKAYLDHFSRALHYEYSSKGIFVQSLMPFYVASDKSKSSWYLSWLFPSANVYSRHAISTLGVSSRTPGYWVHSIQLIFTQWIPECLWIWGMNMMNKYK</sequence>
<dbReference type="FunFam" id="3.40.50.720:FF:000137">
    <property type="entry name" value="Hydroxysteroid (17-beta) dehydrogenase 3"/>
    <property type="match status" value="1"/>
</dbReference>
<dbReference type="Pfam" id="PF00106">
    <property type="entry name" value="adh_short"/>
    <property type="match status" value="1"/>
</dbReference>
<keyword evidence="4" id="KW-0496">Mitochondrion</keyword>
<evidence type="ECO:0000256" key="1">
    <source>
        <dbReference type="ARBA" id="ARBA00004173"/>
    </source>
</evidence>
<evidence type="ECO:0000256" key="3">
    <source>
        <dbReference type="ARBA" id="ARBA00023002"/>
    </source>
</evidence>
<evidence type="ECO:0000256" key="2">
    <source>
        <dbReference type="ARBA" id="ARBA00022857"/>
    </source>
</evidence>
<dbReference type="CTD" id="83693"/>
<keyword evidence="2" id="KW-0521">NADP</keyword>
<dbReference type="AlphaFoldDB" id="K4GF47"/>
<proteinExistence type="evidence at transcript level"/>
<dbReference type="InterPro" id="IPR002347">
    <property type="entry name" value="SDR_fam"/>
</dbReference>
<name>K4GF47_CALMI</name>
<dbReference type="OrthoDB" id="5545019at2759"/>
<dbReference type="PANTHER" id="PTHR44889">
    <property type="entry name" value="INACTIVE HYDROXYSTEROID DEHYDROGENASE-LIKE PROTEIN 1"/>
    <property type="match status" value="1"/>
</dbReference>
<dbReference type="SUPFAM" id="SSF51735">
    <property type="entry name" value="NAD(P)-binding Rossmann-fold domains"/>
    <property type="match status" value="1"/>
</dbReference>
<evidence type="ECO:0000313" key="6">
    <source>
        <dbReference type="EMBL" id="AFM91030.1"/>
    </source>
</evidence>
<dbReference type="CDD" id="cd05356">
    <property type="entry name" value="17beta-HSD1_like_SDR_c"/>
    <property type="match status" value="1"/>
</dbReference>
<comment type="similarity">
    <text evidence="5">Belongs to the short-chain dehydrogenases/reductases (SDR) family. 17-beta-HSD 3 subfamily.</text>
</comment>
<organism evidence="6">
    <name type="scientific">Callorhinchus milii</name>
    <name type="common">Ghost shark</name>
    <dbReference type="NCBI Taxonomy" id="7868"/>
    <lineage>
        <taxon>Eukaryota</taxon>
        <taxon>Metazoa</taxon>
        <taxon>Chordata</taxon>
        <taxon>Craniata</taxon>
        <taxon>Vertebrata</taxon>
        <taxon>Chondrichthyes</taxon>
        <taxon>Holocephali</taxon>
        <taxon>Chimaeriformes</taxon>
        <taxon>Callorhinchidae</taxon>
        <taxon>Callorhinchus</taxon>
    </lineage>
</organism>
<dbReference type="InterPro" id="IPR036291">
    <property type="entry name" value="NAD(P)-bd_dom_sf"/>
</dbReference>
<dbReference type="KEGG" id="cmk:103182597"/>
<evidence type="ECO:0000256" key="4">
    <source>
        <dbReference type="ARBA" id="ARBA00023128"/>
    </source>
</evidence>
<keyword evidence="3" id="KW-0560">Oxidoreductase</keyword>
<dbReference type="GO" id="GO:0005739">
    <property type="term" value="C:mitochondrion"/>
    <property type="evidence" value="ECO:0007669"/>
    <property type="project" value="UniProtKB-SubCell"/>
</dbReference>
<dbReference type="InterPro" id="IPR052149">
    <property type="entry name" value="17-beta-HSD3-like"/>
</dbReference>